<proteinExistence type="predicted"/>
<dbReference type="Gene3D" id="2.60.120.200">
    <property type="match status" value="1"/>
</dbReference>
<evidence type="ECO:0000313" key="2">
    <source>
        <dbReference type="EMBL" id="CAD7404537.1"/>
    </source>
</evidence>
<dbReference type="SUPFAM" id="SSF49899">
    <property type="entry name" value="Concanavalin A-like lectins/glucanases"/>
    <property type="match status" value="1"/>
</dbReference>
<name>A0A7R9H3G9_TIMCR</name>
<gene>
    <name evidence="2" type="ORF">TCEB3V08_LOCUS7545</name>
</gene>
<protein>
    <submittedName>
        <fullName evidence="2">Uncharacterized protein</fullName>
    </submittedName>
</protein>
<sequence>MVRRSRGLVVVTAAACVEVLLTMLGTSGGVDAETLVWSEEFDVFDLSVWNHLVSGSRGFNNEFEYYRNNRKNSFVKDGVLYLKPTLTAADYGERFLYQGGLSHRDCNLSPCETLLEELGEVLQPVPLRDVLHLEQALGGARRGIATCPLSRREYYT</sequence>
<feature type="signal peptide" evidence="1">
    <location>
        <begin position="1"/>
        <end position="32"/>
    </location>
</feature>
<dbReference type="AlphaFoldDB" id="A0A7R9H3G9"/>
<evidence type="ECO:0000256" key="1">
    <source>
        <dbReference type="SAM" id="SignalP"/>
    </source>
</evidence>
<dbReference type="EMBL" id="OC319187">
    <property type="protein sequence ID" value="CAD7404537.1"/>
    <property type="molecule type" value="Genomic_DNA"/>
</dbReference>
<reference evidence="2" key="1">
    <citation type="submission" date="2020-11" db="EMBL/GenBank/DDBJ databases">
        <authorList>
            <person name="Tran Van P."/>
        </authorList>
    </citation>
    <scope>NUCLEOTIDE SEQUENCE</scope>
</reference>
<dbReference type="InterPro" id="IPR013320">
    <property type="entry name" value="ConA-like_dom_sf"/>
</dbReference>
<accession>A0A7R9H3G9</accession>
<organism evidence="2">
    <name type="scientific">Timema cristinae</name>
    <name type="common">Walking stick</name>
    <dbReference type="NCBI Taxonomy" id="61476"/>
    <lineage>
        <taxon>Eukaryota</taxon>
        <taxon>Metazoa</taxon>
        <taxon>Ecdysozoa</taxon>
        <taxon>Arthropoda</taxon>
        <taxon>Hexapoda</taxon>
        <taxon>Insecta</taxon>
        <taxon>Pterygota</taxon>
        <taxon>Neoptera</taxon>
        <taxon>Polyneoptera</taxon>
        <taxon>Phasmatodea</taxon>
        <taxon>Timematodea</taxon>
        <taxon>Timematoidea</taxon>
        <taxon>Timematidae</taxon>
        <taxon>Timema</taxon>
    </lineage>
</organism>
<keyword evidence="1" id="KW-0732">Signal</keyword>
<feature type="chain" id="PRO_5031236249" evidence="1">
    <location>
        <begin position="33"/>
        <end position="156"/>
    </location>
</feature>